<dbReference type="Gene3D" id="3.90.25.10">
    <property type="entry name" value="UDP-galactose 4-epimerase, domain 1"/>
    <property type="match status" value="1"/>
</dbReference>
<organism evidence="2 3">
    <name type="scientific">Amycolatopsis thermophila</name>
    <dbReference type="NCBI Taxonomy" id="206084"/>
    <lineage>
        <taxon>Bacteria</taxon>
        <taxon>Bacillati</taxon>
        <taxon>Actinomycetota</taxon>
        <taxon>Actinomycetes</taxon>
        <taxon>Pseudonocardiales</taxon>
        <taxon>Pseudonocardiaceae</taxon>
        <taxon>Amycolatopsis</taxon>
    </lineage>
</organism>
<dbReference type="EMBL" id="JAUSUT010000001">
    <property type="protein sequence ID" value="MDQ0380227.1"/>
    <property type="molecule type" value="Genomic_DNA"/>
</dbReference>
<feature type="domain" description="NAD(P)-binding" evidence="1">
    <location>
        <begin position="8"/>
        <end position="190"/>
    </location>
</feature>
<sequence length="294" mass="31585">MIVITTPTGRIGRQTLDRVLGAGAAVRLIARDPARLAPEVRDRVEIVPGSHGDREVVNQAFEGADAVLWLRPPDIRVESLESAYLDFTRRACDAIVRHGVPRVVGISSLGRGYPGDAGLVSVSLAMDDLIASTGAGYRALTMPSFMDNLLDQVPSITKEGVFFSPTPGDHKRPACATRDIAAVAARLLLDDGWSGQREVPVLGPEDLSQDEMAVIMSEVLGRPVRFQEVPLEAFKAGLLRQGWSEAMAQGMVAMMAAKNDGLDNAEPRTPESSTPTTFRRFCEDVLKPAVLAAG</sequence>
<dbReference type="RefSeq" id="WP_306994046.1">
    <property type="nucleotide sequence ID" value="NZ_JAUSUT010000001.1"/>
</dbReference>
<dbReference type="Pfam" id="PF13460">
    <property type="entry name" value="NAD_binding_10"/>
    <property type="match status" value="1"/>
</dbReference>
<name>A0ABU0EZJ0_9PSEU</name>
<gene>
    <name evidence="2" type="ORF">FB470_004221</name>
</gene>
<reference evidence="2 3" key="1">
    <citation type="submission" date="2023-07" db="EMBL/GenBank/DDBJ databases">
        <title>Sequencing the genomes of 1000 actinobacteria strains.</title>
        <authorList>
            <person name="Klenk H.-P."/>
        </authorList>
    </citation>
    <scope>NUCLEOTIDE SEQUENCE [LARGE SCALE GENOMIC DNA]</scope>
    <source>
        <strain evidence="2 3">DSM 45805</strain>
    </source>
</reference>
<evidence type="ECO:0000259" key="1">
    <source>
        <dbReference type="Pfam" id="PF13460"/>
    </source>
</evidence>
<evidence type="ECO:0000313" key="3">
    <source>
        <dbReference type="Proteomes" id="UP001229651"/>
    </source>
</evidence>
<comment type="caution">
    <text evidence="2">The sequence shown here is derived from an EMBL/GenBank/DDBJ whole genome shotgun (WGS) entry which is preliminary data.</text>
</comment>
<proteinExistence type="predicted"/>
<dbReference type="InterPro" id="IPR036291">
    <property type="entry name" value="NAD(P)-bd_dom_sf"/>
</dbReference>
<dbReference type="InterPro" id="IPR051604">
    <property type="entry name" value="Ergot_Alk_Oxidoreductase"/>
</dbReference>
<accession>A0ABU0EZJ0</accession>
<dbReference type="SUPFAM" id="SSF51735">
    <property type="entry name" value="NAD(P)-binding Rossmann-fold domains"/>
    <property type="match status" value="1"/>
</dbReference>
<dbReference type="Proteomes" id="UP001229651">
    <property type="component" value="Unassembled WGS sequence"/>
</dbReference>
<protein>
    <submittedName>
        <fullName evidence="2">Uncharacterized protein YbjT (DUF2867 family)</fullName>
    </submittedName>
</protein>
<dbReference type="InterPro" id="IPR016040">
    <property type="entry name" value="NAD(P)-bd_dom"/>
</dbReference>
<evidence type="ECO:0000313" key="2">
    <source>
        <dbReference type="EMBL" id="MDQ0380227.1"/>
    </source>
</evidence>
<dbReference type="Gene3D" id="3.40.50.720">
    <property type="entry name" value="NAD(P)-binding Rossmann-like Domain"/>
    <property type="match status" value="1"/>
</dbReference>
<dbReference type="PANTHER" id="PTHR43162">
    <property type="match status" value="1"/>
</dbReference>
<keyword evidence="3" id="KW-1185">Reference proteome</keyword>
<dbReference type="PANTHER" id="PTHR43162:SF1">
    <property type="entry name" value="PRESTALK A DIFFERENTIATION PROTEIN A"/>
    <property type="match status" value="1"/>
</dbReference>